<evidence type="ECO:0000256" key="3">
    <source>
        <dbReference type="ARBA" id="ARBA00022676"/>
    </source>
</evidence>
<dbReference type="GO" id="GO:0016757">
    <property type="term" value="F:glycosyltransferase activity"/>
    <property type="evidence" value="ECO:0007669"/>
    <property type="project" value="UniProtKB-KW"/>
</dbReference>
<evidence type="ECO:0000256" key="7">
    <source>
        <dbReference type="SAM" id="Phobius"/>
    </source>
</evidence>
<accession>A0AAP2ZAV5</accession>
<dbReference type="RefSeq" id="WP_342810149.1">
    <property type="nucleotide sequence ID" value="NZ_JAOPJZ010000023.1"/>
</dbReference>
<evidence type="ECO:0000256" key="1">
    <source>
        <dbReference type="ARBA" id="ARBA00004236"/>
    </source>
</evidence>
<dbReference type="AlphaFoldDB" id="A0AAP2ZAV5"/>
<sequence length="244" mass="27404">MTDISVIIPAKAEGYRLGQTLDSISEQQFDSTAEVIVVACGGATIEVARRHAVVDRVLEETVPESTASESNATERGPGQARNRGSRVATGDILLFTDADTVVPPTWIQDHYRHYLTPAIVGVGGPLEPLERQLRHRLCFRVLSDWWYRVSWPVGFVQQPGPNCSVRRSAFEEVDGFDESLPFLEDTDLSLRLRSTGVLVYDRTCPVRTSTRRQQRVGYFRLFITYLLGYLAYLCPGRSPAESYF</sequence>
<keyword evidence="2" id="KW-1003">Cell membrane</keyword>
<dbReference type="Pfam" id="PF00535">
    <property type="entry name" value="Glycos_transf_2"/>
    <property type="match status" value="1"/>
</dbReference>
<feature type="domain" description="Glycosyltransferase 2-like" evidence="8">
    <location>
        <begin position="5"/>
        <end position="122"/>
    </location>
</feature>
<dbReference type="Proteomes" id="UP001321047">
    <property type="component" value="Unassembled WGS sequence"/>
</dbReference>
<proteinExistence type="predicted"/>
<comment type="subcellular location">
    <subcellularLocation>
        <location evidence="1">Cell membrane</location>
    </subcellularLocation>
</comment>
<evidence type="ECO:0000313" key="10">
    <source>
        <dbReference type="Proteomes" id="UP001321047"/>
    </source>
</evidence>
<keyword evidence="5 7" id="KW-0472">Membrane</keyword>
<feature type="compositionally biased region" description="Polar residues" evidence="6">
    <location>
        <begin position="63"/>
        <end position="73"/>
    </location>
</feature>
<evidence type="ECO:0000259" key="8">
    <source>
        <dbReference type="Pfam" id="PF00535"/>
    </source>
</evidence>
<feature type="region of interest" description="Disordered" evidence="6">
    <location>
        <begin position="60"/>
        <end position="84"/>
    </location>
</feature>
<keyword evidence="7" id="KW-0812">Transmembrane</keyword>
<dbReference type="GO" id="GO:0005886">
    <property type="term" value="C:plasma membrane"/>
    <property type="evidence" value="ECO:0007669"/>
    <property type="project" value="UniProtKB-SubCell"/>
</dbReference>
<evidence type="ECO:0000256" key="6">
    <source>
        <dbReference type="SAM" id="MobiDB-lite"/>
    </source>
</evidence>
<reference evidence="9 10" key="1">
    <citation type="submission" date="2022-09" db="EMBL/GenBank/DDBJ databases">
        <title>Enrichment on poylsaccharides allowed isolation of novel metabolic and taxonomic groups of Haloarchaea.</title>
        <authorList>
            <person name="Sorokin D.Y."/>
            <person name="Elcheninov A.G."/>
            <person name="Khizhniak T.V."/>
            <person name="Kolganova T.V."/>
            <person name="Kublanov I.V."/>
        </authorList>
    </citation>
    <scope>NUCLEOTIDE SEQUENCE [LARGE SCALE GENOMIC DNA]</scope>
    <source>
        <strain evidence="9 10">AArc-curdl1</strain>
    </source>
</reference>
<evidence type="ECO:0000256" key="4">
    <source>
        <dbReference type="ARBA" id="ARBA00022679"/>
    </source>
</evidence>
<dbReference type="PANTHER" id="PTHR43646:SF2">
    <property type="entry name" value="GLYCOSYLTRANSFERASE 2-LIKE DOMAIN-CONTAINING PROTEIN"/>
    <property type="match status" value="1"/>
</dbReference>
<dbReference type="EMBL" id="JAOPJZ010000023">
    <property type="protein sequence ID" value="MCU4753842.1"/>
    <property type="molecule type" value="Genomic_DNA"/>
</dbReference>
<dbReference type="EC" id="2.4.-.-" evidence="9"/>
<gene>
    <name evidence="9" type="ORF">OB919_17955</name>
</gene>
<dbReference type="InterPro" id="IPR029044">
    <property type="entry name" value="Nucleotide-diphossugar_trans"/>
</dbReference>
<evidence type="ECO:0000256" key="2">
    <source>
        <dbReference type="ARBA" id="ARBA00022475"/>
    </source>
</evidence>
<evidence type="ECO:0000313" key="9">
    <source>
        <dbReference type="EMBL" id="MCU4753842.1"/>
    </source>
</evidence>
<dbReference type="SUPFAM" id="SSF53448">
    <property type="entry name" value="Nucleotide-diphospho-sugar transferases"/>
    <property type="match status" value="1"/>
</dbReference>
<keyword evidence="3 9" id="KW-0328">Glycosyltransferase</keyword>
<dbReference type="Gene3D" id="3.90.550.10">
    <property type="entry name" value="Spore Coat Polysaccharide Biosynthesis Protein SpsA, Chain A"/>
    <property type="match status" value="1"/>
</dbReference>
<name>A0AAP2ZAV5_9EURY</name>
<keyword evidence="10" id="KW-1185">Reference proteome</keyword>
<dbReference type="PANTHER" id="PTHR43646">
    <property type="entry name" value="GLYCOSYLTRANSFERASE"/>
    <property type="match status" value="1"/>
</dbReference>
<protein>
    <submittedName>
        <fullName evidence="9">Glycosyltransferase</fullName>
        <ecNumber evidence="9">2.4.-.-</ecNumber>
    </submittedName>
</protein>
<comment type="caution">
    <text evidence="9">The sequence shown here is derived from an EMBL/GenBank/DDBJ whole genome shotgun (WGS) entry which is preliminary data.</text>
</comment>
<dbReference type="InterPro" id="IPR001173">
    <property type="entry name" value="Glyco_trans_2-like"/>
</dbReference>
<keyword evidence="4 9" id="KW-0808">Transferase</keyword>
<organism evidence="9 10">
    <name type="scientific">Natronosalvus hydrolyticus</name>
    <dbReference type="NCBI Taxonomy" id="2979988"/>
    <lineage>
        <taxon>Archaea</taxon>
        <taxon>Methanobacteriati</taxon>
        <taxon>Methanobacteriota</taxon>
        <taxon>Stenosarchaea group</taxon>
        <taxon>Halobacteria</taxon>
        <taxon>Halobacteriales</taxon>
        <taxon>Natrialbaceae</taxon>
        <taxon>Natronosalvus</taxon>
    </lineage>
</organism>
<keyword evidence="7" id="KW-1133">Transmembrane helix</keyword>
<feature type="transmembrane region" description="Helical" evidence="7">
    <location>
        <begin position="217"/>
        <end position="234"/>
    </location>
</feature>
<evidence type="ECO:0000256" key="5">
    <source>
        <dbReference type="ARBA" id="ARBA00023136"/>
    </source>
</evidence>